<evidence type="ECO:0000256" key="1">
    <source>
        <dbReference type="SAM" id="Phobius"/>
    </source>
</evidence>
<dbReference type="KEGG" id="blac:94347239"/>
<feature type="transmembrane region" description="Helical" evidence="1">
    <location>
        <begin position="110"/>
        <end position="129"/>
    </location>
</feature>
<organism evidence="2 3">
    <name type="scientific">Bremia lactucae</name>
    <name type="common">Lettuce downy mildew</name>
    <dbReference type="NCBI Taxonomy" id="4779"/>
    <lineage>
        <taxon>Eukaryota</taxon>
        <taxon>Sar</taxon>
        <taxon>Stramenopiles</taxon>
        <taxon>Oomycota</taxon>
        <taxon>Peronosporomycetes</taxon>
        <taxon>Peronosporales</taxon>
        <taxon>Peronosporaceae</taxon>
        <taxon>Bremia</taxon>
    </lineage>
</organism>
<keyword evidence="3" id="KW-1185">Reference proteome</keyword>
<feature type="transmembrane region" description="Helical" evidence="1">
    <location>
        <begin position="141"/>
        <end position="159"/>
    </location>
</feature>
<dbReference type="AlphaFoldDB" id="A0A976FKP0"/>
<dbReference type="RefSeq" id="XP_067817860.1">
    <property type="nucleotide sequence ID" value="XM_067961568.1"/>
</dbReference>
<dbReference type="EMBL" id="SHOA02000003">
    <property type="protein sequence ID" value="TDH68361.1"/>
    <property type="molecule type" value="Genomic_DNA"/>
</dbReference>
<evidence type="ECO:0000313" key="3">
    <source>
        <dbReference type="Proteomes" id="UP000294530"/>
    </source>
</evidence>
<sequence>MSIQVTVQSIVSTTLAAGVLVIDPALHGELHQILLTYAHYITLLPNFINVLRFILLATFTICHEATRACKVIHYVIGGVANRRALKKTCSEESERLDDMKQPFQACRTNMLFLCISSNLFIAVYVVYFSSSSALNSRCLDVLATAYTSTLLICVMAYLTRFKYLWYRLLAGNLVNAA</sequence>
<comment type="caution">
    <text evidence="2">The sequence shown here is derived from an EMBL/GenBank/DDBJ whole genome shotgun (WGS) entry which is preliminary data.</text>
</comment>
<reference evidence="2 3" key="1">
    <citation type="journal article" date="2021" name="Genome Biol.">
        <title>AFLAP: assembly-free linkage analysis pipeline using k-mers from genome sequencing data.</title>
        <authorList>
            <person name="Fletcher K."/>
            <person name="Zhang L."/>
            <person name="Gil J."/>
            <person name="Han R."/>
            <person name="Cavanaugh K."/>
            <person name="Michelmore R."/>
        </authorList>
    </citation>
    <scope>NUCLEOTIDE SEQUENCE [LARGE SCALE GENOMIC DNA]</scope>
    <source>
        <strain evidence="2 3">SF5</strain>
    </source>
</reference>
<name>A0A976FKP0_BRELC</name>
<keyword evidence="1" id="KW-0472">Membrane</keyword>
<dbReference type="Proteomes" id="UP000294530">
    <property type="component" value="Unassembled WGS sequence"/>
</dbReference>
<accession>A0A976FKP0</accession>
<evidence type="ECO:0000313" key="2">
    <source>
        <dbReference type="EMBL" id="TDH68361.1"/>
    </source>
</evidence>
<dbReference type="GeneID" id="94347239"/>
<proteinExistence type="predicted"/>
<protein>
    <submittedName>
        <fullName evidence="2">Uncharacterized protein</fullName>
    </submittedName>
</protein>
<gene>
    <name evidence="2" type="ORF">CCR75_003474</name>
</gene>
<keyword evidence="1" id="KW-1133">Transmembrane helix</keyword>
<keyword evidence="1" id="KW-0812">Transmembrane</keyword>